<dbReference type="Proteomes" id="UP000184295">
    <property type="component" value="Unassembled WGS sequence"/>
</dbReference>
<proteinExistence type="inferred from homology"/>
<evidence type="ECO:0000313" key="8">
    <source>
        <dbReference type="Proteomes" id="UP000184295"/>
    </source>
</evidence>
<gene>
    <name evidence="7" type="ORF">SAMN02745225_00462</name>
</gene>
<dbReference type="SUPFAM" id="SSF116842">
    <property type="entry name" value="XseB-like"/>
    <property type="match status" value="1"/>
</dbReference>
<comment type="similarity">
    <text evidence="1">Belongs to the XseB family.</text>
</comment>
<dbReference type="Gene3D" id="1.10.287.1040">
    <property type="entry name" value="Exonuclease VII, small subunit"/>
    <property type="match status" value="1"/>
</dbReference>
<dbReference type="EC" id="3.1.11.6" evidence="6"/>
<dbReference type="GO" id="GO:0006308">
    <property type="term" value="P:DNA catabolic process"/>
    <property type="evidence" value="ECO:0007669"/>
    <property type="project" value="UniProtKB-UniRule"/>
</dbReference>
<dbReference type="EMBL" id="FQUL01000004">
    <property type="protein sequence ID" value="SHE38566.1"/>
    <property type="molecule type" value="Genomic_DNA"/>
</dbReference>
<dbReference type="GO" id="GO:0009318">
    <property type="term" value="C:exodeoxyribonuclease VII complex"/>
    <property type="evidence" value="ECO:0007669"/>
    <property type="project" value="UniProtKB-UniRule"/>
</dbReference>
<reference evidence="8" key="1">
    <citation type="submission" date="2016-11" db="EMBL/GenBank/DDBJ databases">
        <authorList>
            <person name="Varghese N."/>
            <person name="Submissions S."/>
        </authorList>
    </citation>
    <scope>NUCLEOTIDE SEQUENCE [LARGE SCALE GENOMIC DNA]</scope>
    <source>
        <strain evidence="8">DSM 19514</strain>
    </source>
</reference>
<dbReference type="InterPro" id="IPR037004">
    <property type="entry name" value="Exonuc_VII_ssu_sf"/>
</dbReference>
<dbReference type="Pfam" id="PF02609">
    <property type="entry name" value="Exonuc_VII_S"/>
    <property type="match status" value="1"/>
</dbReference>
<keyword evidence="8" id="KW-1185">Reference proteome</keyword>
<accession>A0A1M4T273</accession>
<sequence>MSEVDLASFSYEELKGQLQQIVDDLSAGNVKIDDVSKVVERSRLIVAECQRRLKGTKEQIEAMMAEIQGSDL</sequence>
<evidence type="ECO:0000313" key="7">
    <source>
        <dbReference type="EMBL" id="SHE38566.1"/>
    </source>
</evidence>
<keyword evidence="5" id="KW-0269">Exonuclease</keyword>
<keyword evidence="4" id="KW-0378">Hydrolase</keyword>
<dbReference type="AlphaFoldDB" id="A0A1M4T273"/>
<protein>
    <recommendedName>
        <fullName evidence="6">Exodeoxyribonuclease VII small subunit</fullName>
        <ecNumber evidence="6">3.1.11.6</ecNumber>
    </recommendedName>
</protein>
<evidence type="ECO:0000256" key="4">
    <source>
        <dbReference type="ARBA" id="ARBA00022801"/>
    </source>
</evidence>
<evidence type="ECO:0000256" key="3">
    <source>
        <dbReference type="ARBA" id="ARBA00022722"/>
    </source>
</evidence>
<organism evidence="7 8">
    <name type="scientific">Ferrithrix thermotolerans DSM 19514</name>
    <dbReference type="NCBI Taxonomy" id="1121881"/>
    <lineage>
        <taxon>Bacteria</taxon>
        <taxon>Bacillati</taxon>
        <taxon>Actinomycetota</taxon>
        <taxon>Acidimicrobiia</taxon>
        <taxon>Acidimicrobiales</taxon>
        <taxon>Acidimicrobiaceae</taxon>
        <taxon>Ferrithrix</taxon>
    </lineage>
</organism>
<keyword evidence="3" id="KW-0540">Nuclease</keyword>
<dbReference type="NCBIfam" id="TIGR01280">
    <property type="entry name" value="xseB"/>
    <property type="match status" value="1"/>
</dbReference>
<evidence type="ECO:0000256" key="6">
    <source>
        <dbReference type="NCBIfam" id="TIGR01280"/>
    </source>
</evidence>
<evidence type="ECO:0000256" key="2">
    <source>
        <dbReference type="ARBA" id="ARBA00022490"/>
    </source>
</evidence>
<dbReference type="GO" id="GO:0008855">
    <property type="term" value="F:exodeoxyribonuclease VII activity"/>
    <property type="evidence" value="ECO:0007669"/>
    <property type="project" value="UniProtKB-UniRule"/>
</dbReference>
<evidence type="ECO:0000256" key="1">
    <source>
        <dbReference type="ARBA" id="ARBA00009998"/>
    </source>
</evidence>
<name>A0A1M4T273_9ACTN</name>
<evidence type="ECO:0000256" key="5">
    <source>
        <dbReference type="ARBA" id="ARBA00022839"/>
    </source>
</evidence>
<keyword evidence="2" id="KW-0963">Cytoplasm</keyword>
<dbReference type="RefSeq" id="WP_072788348.1">
    <property type="nucleotide sequence ID" value="NZ_FQUL01000004.1"/>
</dbReference>
<dbReference type="InterPro" id="IPR003761">
    <property type="entry name" value="Exonuc_VII_S"/>
</dbReference>